<dbReference type="Proteomes" id="UP001208245">
    <property type="component" value="Unassembled WGS sequence"/>
</dbReference>
<feature type="domain" description="AAA+ ATPase" evidence="6">
    <location>
        <begin position="447"/>
        <end position="609"/>
    </location>
</feature>
<feature type="domain" description="Clp ATPase C-terminal" evidence="7">
    <location>
        <begin position="608"/>
        <end position="699"/>
    </location>
</feature>
<dbReference type="SMART" id="SM01086">
    <property type="entry name" value="ClpB_D2-small"/>
    <property type="match status" value="1"/>
</dbReference>
<dbReference type="Pfam" id="PF00004">
    <property type="entry name" value="AAA"/>
    <property type="match status" value="1"/>
</dbReference>
<feature type="coiled-coil region" evidence="5">
    <location>
        <begin position="260"/>
        <end position="374"/>
    </location>
</feature>
<evidence type="ECO:0000256" key="1">
    <source>
        <dbReference type="ARBA" id="ARBA00022737"/>
    </source>
</evidence>
<evidence type="ECO:0000313" key="8">
    <source>
        <dbReference type="EMBL" id="MCV3728236.1"/>
    </source>
</evidence>
<evidence type="ECO:0000256" key="2">
    <source>
        <dbReference type="ARBA" id="ARBA00022741"/>
    </source>
</evidence>
<keyword evidence="3" id="KW-0067">ATP-binding</keyword>
<comment type="caution">
    <text evidence="8">The sequence shown here is derived from an EMBL/GenBank/DDBJ whole genome shotgun (WGS) entry which is preliminary data.</text>
</comment>
<evidence type="ECO:0000256" key="3">
    <source>
        <dbReference type="ARBA" id="ARBA00022840"/>
    </source>
</evidence>
<dbReference type="PROSITE" id="PS00870">
    <property type="entry name" value="CLPAB_1"/>
    <property type="match status" value="1"/>
</dbReference>
<evidence type="ECO:0000313" key="9">
    <source>
        <dbReference type="Proteomes" id="UP001208245"/>
    </source>
</evidence>
<protein>
    <submittedName>
        <fullName evidence="8">AAA family ATPase</fullName>
    </submittedName>
</protein>
<sequence length="700" mass="79399">MEMKQKNDITQYTRNINEEIKNNKIDPIIGRDDEIRRTIEVLSRKTKSNPVLIGEPGVGKTAVVEGLAYRIVHKDVPTNLYDKTILELNLTSLIAGASYQGAFEERLQAIINEVKKANGNIILFIDEIHQLVGLGKTQGAMDAANILKPMMARGEIKVIGATTYDEYRQYIQKDAALERRLTPININEPTTIEALTIMRGLKARWEAFHGIKIHDSALVAAVNLSQRYITDRFLPDKAIDLIDEAAAKIKTQINSSPVELDQLTRELQYLQTEKAALENEKDAKSSARLATINQEIQEKQEARDHLAQQYEQEKRQINDLKNLKQKIDETNHEIERLQFDGKYEKASKLLYYDLPALKKQLEKQEQLIDNNETNKLIVDALTDKEIADVIAIATKIPVQNLLNDDKQKILHLADELKKEVMGQDEAVQAVADAVMRARAGIANPLQPLGSFLFLGPTGVGKTELAKALSKHLFDTDKALIQFNMSEYMEKHTVAKLIGAPAGYVGYEDAGLLTKTVKRHPYSVVLFDEIEKAHPDVLNTLLQILEEGSIKDGHNNDINFKNTIIIMTSNIGSQEIINNEPNKALLSLQKTLKPEILNRINDIIVFNPLKHKILVDIIHKMLNDLQERLIDNDYQISFNNINYDAILDSAYNPNYGARPFKRWIVHHMENQIARLIMTNAIVKNQKYELTYDSQNDEVKII</sequence>
<dbReference type="EMBL" id="JAOXHL010000001">
    <property type="protein sequence ID" value="MCV3728236.1"/>
    <property type="molecule type" value="Genomic_DNA"/>
</dbReference>
<organism evidence="8 9">
    <name type="scientific">Ureaplasma miroungigenitalium</name>
    <dbReference type="NCBI Taxonomy" id="1042321"/>
    <lineage>
        <taxon>Bacteria</taxon>
        <taxon>Bacillati</taxon>
        <taxon>Mycoplasmatota</taxon>
        <taxon>Mycoplasmoidales</taxon>
        <taxon>Mycoplasmoidaceae</taxon>
        <taxon>Ureaplasma</taxon>
    </lineage>
</organism>
<proteinExistence type="predicted"/>
<dbReference type="InterPro" id="IPR001270">
    <property type="entry name" value="ClpA/B"/>
</dbReference>
<name>A0ABT3BLV8_9BACT</name>
<reference evidence="8 9" key="1">
    <citation type="journal article" date="2020" name="Int. J. Syst. Evol. Microbiol.">
        <title>Ureaplasma miroungigenitalium sp. nov. isolated from northern elephant seals (Mirounga angustirostris) and Ureaplasma zalophigenitalium sp. nov. isolated from California sea lions (Zalophus californianus).</title>
        <authorList>
            <person name="Volokhov D.V."/>
            <person name="Gulland F.M."/>
            <person name="Gao Y."/>
            <person name="Chizhikov V.E."/>
        </authorList>
    </citation>
    <scope>NUCLEOTIDE SEQUENCE [LARGE SCALE GENOMIC DNA]</scope>
    <source>
        <strain evidence="8 9">ES3182-GEN</strain>
    </source>
</reference>
<dbReference type="PANTHER" id="PTHR11638">
    <property type="entry name" value="ATP-DEPENDENT CLP PROTEASE"/>
    <property type="match status" value="1"/>
</dbReference>
<keyword evidence="9" id="KW-1185">Reference proteome</keyword>
<dbReference type="CDD" id="cd00009">
    <property type="entry name" value="AAA"/>
    <property type="match status" value="1"/>
</dbReference>
<gene>
    <name evidence="8" type="ORF">OF376_00325</name>
</gene>
<keyword evidence="5" id="KW-0175">Coiled coil</keyword>
<dbReference type="SMART" id="SM00382">
    <property type="entry name" value="AAA"/>
    <property type="match status" value="2"/>
</dbReference>
<dbReference type="InterPro" id="IPR041546">
    <property type="entry name" value="ClpA/ClpB_AAA_lid"/>
</dbReference>
<evidence type="ECO:0000256" key="4">
    <source>
        <dbReference type="ARBA" id="ARBA00023186"/>
    </source>
</evidence>
<dbReference type="Gene3D" id="1.10.8.60">
    <property type="match status" value="1"/>
</dbReference>
<accession>A0ABT3BLV8</accession>
<dbReference type="InterPro" id="IPR003959">
    <property type="entry name" value="ATPase_AAA_core"/>
</dbReference>
<dbReference type="Pfam" id="PF07724">
    <property type="entry name" value="AAA_2"/>
    <property type="match status" value="1"/>
</dbReference>
<evidence type="ECO:0000259" key="6">
    <source>
        <dbReference type="SMART" id="SM00382"/>
    </source>
</evidence>
<dbReference type="Pfam" id="PF10431">
    <property type="entry name" value="ClpB_D2-small"/>
    <property type="match status" value="1"/>
</dbReference>
<dbReference type="InterPro" id="IPR019489">
    <property type="entry name" value="Clp_ATPase_C"/>
</dbReference>
<feature type="domain" description="AAA+ ATPase" evidence="6">
    <location>
        <begin position="46"/>
        <end position="191"/>
    </location>
</feature>
<keyword evidence="1" id="KW-0677">Repeat</keyword>
<dbReference type="Pfam" id="PF17871">
    <property type="entry name" value="AAA_lid_9"/>
    <property type="match status" value="1"/>
</dbReference>
<evidence type="ECO:0000256" key="5">
    <source>
        <dbReference type="SAM" id="Coils"/>
    </source>
</evidence>
<dbReference type="RefSeq" id="WP_263821566.1">
    <property type="nucleotide sequence ID" value="NZ_JAOXHK010000001.1"/>
</dbReference>
<evidence type="ECO:0000259" key="7">
    <source>
        <dbReference type="SMART" id="SM01086"/>
    </source>
</evidence>
<keyword evidence="2" id="KW-0547">Nucleotide-binding</keyword>
<dbReference type="CDD" id="cd19499">
    <property type="entry name" value="RecA-like_ClpB_Hsp104-like"/>
    <property type="match status" value="1"/>
</dbReference>
<dbReference type="PANTHER" id="PTHR11638:SF18">
    <property type="entry name" value="HEAT SHOCK PROTEIN 104"/>
    <property type="match status" value="1"/>
</dbReference>
<dbReference type="PRINTS" id="PR00300">
    <property type="entry name" value="CLPPROTEASEA"/>
</dbReference>
<dbReference type="InterPro" id="IPR050130">
    <property type="entry name" value="ClpA_ClpB"/>
</dbReference>
<dbReference type="InterPro" id="IPR018368">
    <property type="entry name" value="ClpA/B_CS1"/>
</dbReference>
<keyword evidence="4" id="KW-0143">Chaperone</keyword>
<dbReference type="InterPro" id="IPR027417">
    <property type="entry name" value="P-loop_NTPase"/>
</dbReference>
<dbReference type="Gene3D" id="3.40.50.300">
    <property type="entry name" value="P-loop containing nucleotide triphosphate hydrolases"/>
    <property type="match status" value="3"/>
</dbReference>
<dbReference type="InterPro" id="IPR003593">
    <property type="entry name" value="AAA+_ATPase"/>
</dbReference>
<dbReference type="SUPFAM" id="SSF52540">
    <property type="entry name" value="P-loop containing nucleoside triphosphate hydrolases"/>
    <property type="match status" value="2"/>
</dbReference>